<dbReference type="InterPro" id="IPR014001">
    <property type="entry name" value="Helicase_ATP-bd"/>
</dbReference>
<dbReference type="STRING" id="190974.SAMN05216439_0162"/>
<dbReference type="AlphaFoldDB" id="A0A1H7NDN8"/>
<dbReference type="Gene3D" id="3.40.50.300">
    <property type="entry name" value="P-loop containing nucleotide triphosphate hydrolases"/>
    <property type="match status" value="2"/>
</dbReference>
<evidence type="ECO:0000313" key="9">
    <source>
        <dbReference type="Proteomes" id="UP000199506"/>
    </source>
</evidence>
<keyword evidence="2" id="KW-0547">Nucleotide-binding</keyword>
<evidence type="ECO:0000256" key="1">
    <source>
        <dbReference type="ARBA" id="ARBA00022485"/>
    </source>
</evidence>
<keyword evidence="8" id="KW-0347">Helicase</keyword>
<feature type="domain" description="Helicase ATP-binding" evidence="7">
    <location>
        <begin position="14"/>
        <end position="233"/>
    </location>
</feature>
<dbReference type="RefSeq" id="WP_180365881.1">
    <property type="nucleotide sequence ID" value="NZ_FOAK01000012.1"/>
</dbReference>
<evidence type="ECO:0000256" key="2">
    <source>
        <dbReference type="ARBA" id="ARBA00022741"/>
    </source>
</evidence>
<dbReference type="SMART" id="SM00488">
    <property type="entry name" value="DEXDc2"/>
    <property type="match status" value="1"/>
</dbReference>
<sequence>MDWQYSDYSKINPNAKKHFPFDNPRDNQLETVSEIADAINHGYKYIVLEAGTGTGKSAIAATLSNMSDSSYILTITKQLQDQYLRDFKDFKVVKGRSNFRCQNYINKSCSEGKCLTEGFECRFSLKNRENEIRKDNTCPYYYQKYLALHAKTVVSNYYYMFLELNYVKDFQKRDLLIFDEAHNLESTLMDELTLEFSKSDLEEYLDYNLTCEKIEELNSNNYLNWIEFINEIKEGYLEELNKLERLDKLELAEKIAFIKHQINDCSRFIEHLTHDPKIWIFDWDDDYQTAQFKPLKVDNYAKNTLFDYADVCIFMSATILDWKLFSKWLGIPEDEIYAIRHKSPFDINNNPITAYDEYNLSRKFIKVNAQKSIGSINEILDKHKNEKGIIHTVSGKCRDFLIDNIADERLIAHDRHNRSEMLEEFISSDEPLVLISPSMSEGVDLPGDLCRFQVIYKLPFPDWGDKQINQRAGIDREWYDYRTCLNLVQTHGRGVRYDGDYCHTYVIDSRFRSYIREAFPSKFLPDTFKESIEGREFDLKEKKRLMEIGDFHIENNDYESAIIFFKELLNNELFKNDIYLYLKLSNLYHETGLFECEVQVIMRFLSSGAEYNHFEKRLKELADMGYFDFN</sequence>
<keyword evidence="5" id="KW-0067">ATP-binding</keyword>
<keyword evidence="6" id="KW-0234">DNA repair</keyword>
<keyword evidence="1" id="KW-0479">Metal-binding</keyword>
<dbReference type="SUPFAM" id="SSF52540">
    <property type="entry name" value="P-loop containing nucleoside triphosphate hydrolases"/>
    <property type="match status" value="2"/>
</dbReference>
<accession>A0A1H7NDN8</accession>
<dbReference type="PANTHER" id="PTHR11472">
    <property type="entry name" value="DNA REPAIR DEAD HELICASE RAD3/XP-D SUBFAMILY MEMBER"/>
    <property type="match status" value="1"/>
</dbReference>
<dbReference type="GO" id="GO:0003677">
    <property type="term" value="F:DNA binding"/>
    <property type="evidence" value="ECO:0007669"/>
    <property type="project" value="InterPro"/>
</dbReference>
<dbReference type="GO" id="GO:0016818">
    <property type="term" value="F:hydrolase activity, acting on acid anhydrides, in phosphorus-containing anhydrides"/>
    <property type="evidence" value="ECO:0007669"/>
    <property type="project" value="InterPro"/>
</dbReference>
<dbReference type="EMBL" id="FOAK01000012">
    <property type="protein sequence ID" value="SEL21037.1"/>
    <property type="molecule type" value="Genomic_DNA"/>
</dbReference>
<dbReference type="Pfam" id="PF13307">
    <property type="entry name" value="Helicase_C_2"/>
    <property type="match status" value="1"/>
</dbReference>
<proteinExistence type="predicted"/>
<keyword evidence="1" id="KW-0004">4Fe-4S</keyword>
<dbReference type="InterPro" id="IPR045028">
    <property type="entry name" value="DinG/Rad3-like"/>
</dbReference>
<dbReference type="Pfam" id="PF04851">
    <property type="entry name" value="ResIII"/>
    <property type="match status" value="1"/>
</dbReference>
<dbReference type="GO" id="GO:0005524">
    <property type="term" value="F:ATP binding"/>
    <property type="evidence" value="ECO:0007669"/>
    <property type="project" value="UniProtKB-KW"/>
</dbReference>
<evidence type="ECO:0000313" key="8">
    <source>
        <dbReference type="EMBL" id="SEL21037.1"/>
    </source>
</evidence>
<evidence type="ECO:0000256" key="3">
    <source>
        <dbReference type="ARBA" id="ARBA00022763"/>
    </source>
</evidence>
<keyword evidence="3" id="KW-0227">DNA damage</keyword>
<dbReference type="GO" id="GO:0003678">
    <property type="term" value="F:DNA helicase activity"/>
    <property type="evidence" value="ECO:0007669"/>
    <property type="project" value="InterPro"/>
</dbReference>
<keyword evidence="4" id="KW-0378">Hydrolase</keyword>
<dbReference type="InterPro" id="IPR006935">
    <property type="entry name" value="Helicase/UvrB_N"/>
</dbReference>
<dbReference type="InterPro" id="IPR006554">
    <property type="entry name" value="Helicase-like_DEXD_c2"/>
</dbReference>
<evidence type="ECO:0000256" key="4">
    <source>
        <dbReference type="ARBA" id="ARBA00022801"/>
    </source>
</evidence>
<gene>
    <name evidence="8" type="ORF">SAMN05216439_0162</name>
</gene>
<dbReference type="SMART" id="SM00491">
    <property type="entry name" value="HELICc2"/>
    <property type="match status" value="1"/>
</dbReference>
<dbReference type="InterPro" id="IPR014013">
    <property type="entry name" value="Helic_SF1/SF2_ATP-bd_DinG/Rad3"/>
</dbReference>
<dbReference type="Proteomes" id="UP000199506">
    <property type="component" value="Unassembled WGS sequence"/>
</dbReference>
<reference evidence="8 9" key="1">
    <citation type="submission" date="2016-10" db="EMBL/GenBank/DDBJ databases">
        <authorList>
            <person name="de Groot N.N."/>
        </authorList>
    </citation>
    <scope>NUCLEOTIDE SEQUENCE [LARGE SCALE GENOMIC DNA]</scope>
    <source>
        <strain evidence="8 9">DSM 11978</strain>
    </source>
</reference>
<evidence type="ECO:0000259" key="7">
    <source>
        <dbReference type="PROSITE" id="PS51193"/>
    </source>
</evidence>
<dbReference type="OrthoDB" id="76985at2157"/>
<dbReference type="GO" id="GO:0051539">
    <property type="term" value="F:4 iron, 4 sulfur cluster binding"/>
    <property type="evidence" value="ECO:0007669"/>
    <property type="project" value="UniProtKB-KW"/>
</dbReference>
<organism evidence="8 9">
    <name type="scientific">Methanobrevibacter gottschalkii</name>
    <dbReference type="NCBI Taxonomy" id="190974"/>
    <lineage>
        <taxon>Archaea</taxon>
        <taxon>Methanobacteriati</taxon>
        <taxon>Methanobacteriota</taxon>
        <taxon>Methanomada group</taxon>
        <taxon>Methanobacteria</taxon>
        <taxon>Methanobacteriales</taxon>
        <taxon>Methanobacteriaceae</taxon>
        <taxon>Methanobrevibacter</taxon>
    </lineage>
</organism>
<evidence type="ECO:0000256" key="6">
    <source>
        <dbReference type="ARBA" id="ARBA00023204"/>
    </source>
</evidence>
<dbReference type="PANTHER" id="PTHR11472:SF34">
    <property type="entry name" value="REGULATOR OF TELOMERE ELONGATION HELICASE 1"/>
    <property type="match status" value="1"/>
</dbReference>
<dbReference type="GO" id="GO:0006281">
    <property type="term" value="P:DNA repair"/>
    <property type="evidence" value="ECO:0007669"/>
    <property type="project" value="UniProtKB-KW"/>
</dbReference>
<keyword evidence="1" id="KW-0411">Iron-sulfur</keyword>
<dbReference type="InterPro" id="IPR006555">
    <property type="entry name" value="ATP-dep_Helicase_C"/>
</dbReference>
<keyword evidence="1" id="KW-0408">Iron</keyword>
<dbReference type="SMART" id="SM00487">
    <property type="entry name" value="DEXDc"/>
    <property type="match status" value="1"/>
</dbReference>
<dbReference type="PROSITE" id="PS51193">
    <property type="entry name" value="HELICASE_ATP_BIND_2"/>
    <property type="match status" value="1"/>
</dbReference>
<evidence type="ECO:0000256" key="5">
    <source>
        <dbReference type="ARBA" id="ARBA00022840"/>
    </source>
</evidence>
<dbReference type="InterPro" id="IPR027417">
    <property type="entry name" value="P-loop_NTPase"/>
</dbReference>
<protein>
    <submittedName>
        <fullName evidence="8">Rad3-related DNA helicase</fullName>
    </submittedName>
</protein>
<name>A0A1H7NDN8_9EURY</name>